<reference evidence="11 12" key="1">
    <citation type="submission" date="2012-10" db="EMBL/GenBank/DDBJ databases">
        <title>Genome sequencing and analysis of entomopathogenic fungi Beauveria bassiana D1-5.</title>
        <authorList>
            <person name="Li Q."/>
            <person name="Wang L."/>
            <person name="Zhang Z."/>
            <person name="Wang Q."/>
            <person name="Ren J."/>
            <person name="Wang M."/>
            <person name="Xu W."/>
            <person name="Wang J."/>
            <person name="Lu Y."/>
            <person name="Du Q."/>
            <person name="Sun Z."/>
        </authorList>
    </citation>
    <scope>NUCLEOTIDE SEQUENCE [LARGE SCALE GENOMIC DNA]</scope>
    <source>
        <strain evidence="11 12">D1-5</strain>
    </source>
</reference>
<keyword evidence="7" id="KW-0472">Membrane</keyword>
<feature type="transmembrane region" description="Helical" evidence="7">
    <location>
        <begin position="139"/>
        <end position="162"/>
    </location>
</feature>
<feature type="transmembrane region" description="Helical" evidence="7">
    <location>
        <begin position="113"/>
        <end position="132"/>
    </location>
</feature>
<evidence type="ECO:0000259" key="8">
    <source>
        <dbReference type="Pfam" id="PF00384"/>
    </source>
</evidence>
<comment type="similarity">
    <text evidence="2">Belongs to the prokaryotic molybdopterin-containing oxidoreductase family.</text>
</comment>
<feature type="transmembrane region" description="Helical" evidence="7">
    <location>
        <begin position="34"/>
        <end position="56"/>
    </location>
</feature>
<dbReference type="InterPro" id="IPR041954">
    <property type="entry name" value="CT_DMSOR/BSOR/TMAOR"/>
</dbReference>
<gene>
    <name evidence="11" type="ORF">BBAD15_g1218</name>
</gene>
<evidence type="ECO:0000259" key="10">
    <source>
        <dbReference type="Pfam" id="PF18364"/>
    </source>
</evidence>
<evidence type="ECO:0000256" key="6">
    <source>
        <dbReference type="ARBA" id="ARBA00023002"/>
    </source>
</evidence>
<dbReference type="InterPro" id="IPR017744">
    <property type="entry name" value="BcsG"/>
</dbReference>
<keyword evidence="7" id="KW-0812">Transmembrane</keyword>
<dbReference type="SUPFAM" id="SSF53706">
    <property type="entry name" value="Formate dehydrogenase/DMSO reductase, domains 1-3"/>
    <property type="match status" value="1"/>
</dbReference>
<dbReference type="GO" id="GO:0030151">
    <property type="term" value="F:molybdenum ion binding"/>
    <property type="evidence" value="ECO:0007669"/>
    <property type="project" value="TreeGrafter"/>
</dbReference>
<dbReference type="Pfam" id="PF11658">
    <property type="entry name" value="CBP_BcsG"/>
    <property type="match status" value="1"/>
</dbReference>
<evidence type="ECO:0000256" key="4">
    <source>
        <dbReference type="ARBA" id="ARBA00022723"/>
    </source>
</evidence>
<dbReference type="Gene3D" id="2.40.40.20">
    <property type="match status" value="1"/>
</dbReference>
<dbReference type="CDD" id="cd02793">
    <property type="entry name" value="MopB_CT_DMSOR-BSOR-TMAOR"/>
    <property type="match status" value="1"/>
</dbReference>
<protein>
    <submittedName>
        <fullName evidence="11">Biotin sulfoxide reductase</fullName>
    </submittedName>
</protein>
<dbReference type="GO" id="GO:0043546">
    <property type="term" value="F:molybdopterin cofactor binding"/>
    <property type="evidence" value="ECO:0007669"/>
    <property type="project" value="InterPro"/>
</dbReference>
<dbReference type="Gene3D" id="3.40.50.740">
    <property type="match status" value="1"/>
</dbReference>
<dbReference type="HOGENOM" id="CLU_249683_0_0_1"/>
<dbReference type="InterPro" id="IPR006656">
    <property type="entry name" value="Mopterin_OxRdtase"/>
</dbReference>
<dbReference type="PROSITE" id="PS00490">
    <property type="entry name" value="MOLYBDOPTERIN_PROK_2"/>
    <property type="match status" value="1"/>
</dbReference>
<sequence>MTNHSQTAKSPAYFLQYWRGLGGWNYYFLLKFGLLWTGYLNFHPLANLVFVAFLLFPLPPLKLHKLRNWIALPVGIGLFWHDTWLPGIDSMMSQGSQVVGFSADYLLDLVTRFINWQMIGAAFVLLVAWLFVSQWLRVTVFVVAILVWLNVLTVAGPAISLLPSTSQTTASVSTGSTGGATASGTTLAPVPGDIPAQTAPPTSDNITAWLNSFYASEAKRQTKFPDALPADAQPFELLIINICSLSWSDIEAVGLSSHPLWKHFDILFKNFNSATSYSGPAAIRLLRASCGQSSHKGLYEPAGNQCYLFDDLARLGFKQQLMMDHNGVFGDFLKEVREYGGIQTPLMDQSGLPSDLLAFDNSPIYDDTAVLQRWLQGEQNDGANPRTATFYNLVPLHDGNHYPGNSKTADYKARAQKLFDELDSFLTELEKSNRKVMVVIVPEHGAALKGDKMQVSGLRDIPSPDITHVPAGVKFIGMKAPHSGDAIEINQPSSYLAISELVSRSVDGKNFVADQVDWSALTSGLPQTAPVSENSTAVVLKYQDKPYVRLSGGDWGDFYAAVLRFAFRGAVAGNRIRRACTGGANTAGVNALGNQRASYAVRTLLRQAHIQIFAAGTVGIADHVNRCFGVLFQHHRHAGQRVCPRRFQGGAAAVKGDIIRHIQHDVVATTGHAHAGSAHFVAQLSFLHIHVKIPSPPPAIAEPKLANTSPSRKQILTAAHWGPMLVETDGERVYSSRGALETGHQNSLQSAVPDQVHSKARVAFPMARKGFLASPDKPLGVRGEDDYVRISWDDALTLIHQQHKRIREGYGPAAIFAGSYGWRSNGVLHKASTLLQRYMSLAGGYTGHSGDYSTGAAQVIMPYVVGSNEVYQQQTSWPLLLENSEVVVLWSANPLNTLKIAWNASDEQGVKYFEQLKNSGKTIVAIDPMRSETVDFFGERAEWIAPHMGTDVALMLGIAHTLVIHGRQDSDFLARCTYGYEKFEAYLLGKTDGTPKSAAWAAEICGIPAGTIEKLADLFSHKRTMLMAGWGMQRQQYGEQKHWMLVTLAAMLGQIGTPGGGFGLSYHFANGGNPTRSAAVPGSLQGSLKGGTDAVEKIPVARIVEALENPGGAYQHNGKEHSFPDLRMLWWAGGSNFTHHQDTNRLAAAWQKPELIVISECFWTAAAKHADIVLPVTTSFERNDMTMTGDYSNQHLVPMKQVVAPQGESRNDFDIFAALSEKWESGGEARFSEGKSELEWLESFYDIARQRGATQQITLPEFSEFWESNQLIEMPENAKNAEFIRFSDFRDNPEGNPLKTPSGKIEIYSERIASFGYDDCPPHPSWLAPDEWQGNAASGQLQLLSSHPAHRLHSQLNYAGLRDQYAIAGREPITLHPEDAKARGIAHGDLVRVWNARGQVLVGAQVTDGIRPGVVCIHQGAWPDLDEDKLCKNGAVNVLTMDIPSSRLANGCAANNSLVWAEKFTGPAPAVTAFDPPASS</sequence>
<dbReference type="NCBIfam" id="TIGR03368">
    <property type="entry name" value="cellulose_yhjU"/>
    <property type="match status" value="1"/>
</dbReference>
<keyword evidence="5" id="KW-0574">Periplasm</keyword>
<evidence type="ECO:0000256" key="7">
    <source>
        <dbReference type="SAM" id="Phobius"/>
    </source>
</evidence>
<organism evidence="11 12">
    <name type="scientific">Beauveria bassiana D1-5</name>
    <dbReference type="NCBI Taxonomy" id="1245745"/>
    <lineage>
        <taxon>Eukaryota</taxon>
        <taxon>Fungi</taxon>
        <taxon>Dikarya</taxon>
        <taxon>Ascomycota</taxon>
        <taxon>Pezizomycotina</taxon>
        <taxon>Sordariomycetes</taxon>
        <taxon>Hypocreomycetidae</taxon>
        <taxon>Hypocreales</taxon>
        <taxon>Cordycipitaceae</taxon>
        <taxon>Beauveria</taxon>
    </lineage>
</organism>
<keyword evidence="7" id="KW-1133">Transmembrane helix</keyword>
<dbReference type="GO" id="GO:0016491">
    <property type="term" value="F:oxidoreductase activity"/>
    <property type="evidence" value="ECO:0007669"/>
    <property type="project" value="UniProtKB-KW"/>
</dbReference>
<accession>A0A0A2WIR5</accession>
<evidence type="ECO:0000256" key="5">
    <source>
        <dbReference type="ARBA" id="ARBA00022764"/>
    </source>
</evidence>
<dbReference type="Pfam" id="PF00384">
    <property type="entry name" value="Molybdopterin"/>
    <property type="match status" value="1"/>
</dbReference>
<dbReference type="InterPro" id="IPR006655">
    <property type="entry name" value="Mopterin_OxRdtase_prok_CS"/>
</dbReference>
<dbReference type="Pfam" id="PF18364">
    <property type="entry name" value="Molybdopterin_N"/>
    <property type="match status" value="1"/>
</dbReference>
<dbReference type="InterPro" id="IPR006657">
    <property type="entry name" value="MoPterin_dinucl-bd_dom"/>
</dbReference>
<dbReference type="SUPFAM" id="SSF50692">
    <property type="entry name" value="ADC-like"/>
    <property type="match status" value="1"/>
</dbReference>
<feature type="domain" description="Molybdopterin oxidoreductase" evidence="8">
    <location>
        <begin position="761"/>
        <end position="1222"/>
    </location>
</feature>
<dbReference type="InterPro" id="IPR041460">
    <property type="entry name" value="Molybdopterin_N"/>
</dbReference>
<evidence type="ECO:0000259" key="9">
    <source>
        <dbReference type="Pfam" id="PF01568"/>
    </source>
</evidence>
<evidence type="ECO:0000313" key="11">
    <source>
        <dbReference type="EMBL" id="KGQ13029.1"/>
    </source>
</evidence>
<keyword evidence="6" id="KW-0560">Oxidoreductase</keyword>
<dbReference type="Pfam" id="PF01568">
    <property type="entry name" value="Molydop_binding"/>
    <property type="match status" value="1"/>
</dbReference>
<dbReference type="InterPro" id="IPR050612">
    <property type="entry name" value="Prok_Mopterin_Oxidored"/>
</dbReference>
<dbReference type="PANTHER" id="PTHR43742:SF5">
    <property type="entry name" value="BIOTIN SULFOXIDE REDUCTASE"/>
    <property type="match status" value="1"/>
</dbReference>
<dbReference type="Gene3D" id="3.90.55.10">
    <property type="entry name" value="Dimethylsulfoxide Reductase, domain 3"/>
    <property type="match status" value="1"/>
</dbReference>
<dbReference type="EMBL" id="ANFO01000064">
    <property type="protein sequence ID" value="KGQ13029.1"/>
    <property type="molecule type" value="Genomic_DNA"/>
</dbReference>
<keyword evidence="3" id="KW-0500">Molybdenum</keyword>
<dbReference type="Gene3D" id="3.40.228.10">
    <property type="entry name" value="Dimethylsulfoxide Reductase, domain 2"/>
    <property type="match status" value="1"/>
</dbReference>
<dbReference type="GO" id="GO:0009061">
    <property type="term" value="P:anaerobic respiration"/>
    <property type="evidence" value="ECO:0007669"/>
    <property type="project" value="TreeGrafter"/>
</dbReference>
<evidence type="ECO:0000256" key="2">
    <source>
        <dbReference type="ARBA" id="ARBA00010312"/>
    </source>
</evidence>
<feature type="domain" description="Molybdopterin dinucleotide-binding" evidence="9">
    <location>
        <begin position="1341"/>
        <end position="1455"/>
    </location>
</feature>
<dbReference type="FunFam" id="3.40.228.10:FF:000003">
    <property type="entry name" value="Biotin sulfoxide reductase 2"/>
    <property type="match status" value="1"/>
</dbReference>
<evidence type="ECO:0000256" key="1">
    <source>
        <dbReference type="ARBA" id="ARBA00001942"/>
    </source>
</evidence>
<keyword evidence="4" id="KW-0479">Metal-binding</keyword>
<dbReference type="NCBIfam" id="TIGR00509">
    <property type="entry name" value="bisC_fam"/>
    <property type="match status" value="1"/>
</dbReference>
<dbReference type="PROSITE" id="PS00932">
    <property type="entry name" value="MOLYBDOPTERIN_PROK_3"/>
    <property type="match status" value="1"/>
</dbReference>
<dbReference type="FunFam" id="2.40.40.20:FF:000009">
    <property type="entry name" value="Biotin sulfoxide reductase 2"/>
    <property type="match status" value="1"/>
</dbReference>
<evidence type="ECO:0000313" key="12">
    <source>
        <dbReference type="Proteomes" id="UP000030106"/>
    </source>
</evidence>
<comment type="caution">
    <text evidence="11">The sequence shown here is derived from an EMBL/GenBank/DDBJ whole genome shotgun (WGS) entry which is preliminary data.</text>
</comment>
<dbReference type="InterPro" id="IPR009010">
    <property type="entry name" value="Asp_de-COase-like_dom_sf"/>
</dbReference>
<name>A0A0A2WIR5_BEABA</name>
<dbReference type="PANTHER" id="PTHR43742">
    <property type="entry name" value="TRIMETHYLAMINE-N-OXIDE REDUCTASE"/>
    <property type="match status" value="1"/>
</dbReference>
<comment type="cofactor">
    <cofactor evidence="1">
        <name>Mo-bis(molybdopterin guanine dinucleotide)</name>
        <dbReference type="ChEBI" id="CHEBI:60539"/>
    </cofactor>
</comment>
<dbReference type="Proteomes" id="UP000030106">
    <property type="component" value="Unassembled WGS sequence"/>
</dbReference>
<dbReference type="InterPro" id="IPR006658">
    <property type="entry name" value="BisC"/>
</dbReference>
<feature type="domain" description="Molybdopterin oxidoreductase N-terminal" evidence="10">
    <location>
        <begin position="717"/>
        <end position="757"/>
    </location>
</feature>
<proteinExistence type="inferred from homology"/>
<evidence type="ECO:0000256" key="3">
    <source>
        <dbReference type="ARBA" id="ARBA00022505"/>
    </source>
</evidence>
<dbReference type="GO" id="GO:0009055">
    <property type="term" value="F:electron transfer activity"/>
    <property type="evidence" value="ECO:0007669"/>
    <property type="project" value="TreeGrafter"/>
</dbReference>
<dbReference type="STRING" id="1245745.A0A0A2WIR5"/>
<feature type="transmembrane region" description="Helical" evidence="7">
    <location>
        <begin position="68"/>
        <end position="85"/>
    </location>
</feature>
<dbReference type="CDD" id="cd02769">
    <property type="entry name" value="MopB_DMSOR-BSOR-TMAOR"/>
    <property type="match status" value="1"/>
</dbReference>